<protein>
    <recommendedName>
        <fullName evidence="6">RNA polymerase sigma factor</fullName>
    </recommendedName>
</protein>
<comment type="caution">
    <text evidence="9">The sequence shown here is derived from an EMBL/GenBank/DDBJ whole genome shotgun (WGS) entry which is preliminary data.</text>
</comment>
<dbReference type="SUPFAM" id="SSF88946">
    <property type="entry name" value="Sigma2 domain of RNA polymerase sigma factors"/>
    <property type="match status" value="1"/>
</dbReference>
<dbReference type="OrthoDB" id="5243766at2"/>
<organism evidence="9 10">
    <name type="scientific">Serinibacter arcticus</name>
    <dbReference type="NCBI Taxonomy" id="1655435"/>
    <lineage>
        <taxon>Bacteria</taxon>
        <taxon>Bacillati</taxon>
        <taxon>Actinomycetota</taxon>
        <taxon>Actinomycetes</taxon>
        <taxon>Micrococcales</taxon>
        <taxon>Beutenbergiaceae</taxon>
        <taxon>Serinibacter</taxon>
    </lineage>
</organism>
<evidence type="ECO:0000313" key="9">
    <source>
        <dbReference type="EMBL" id="PWD51177.1"/>
    </source>
</evidence>
<name>A0A2U1ZW06_9MICO</name>
<dbReference type="Gene3D" id="1.10.1740.10">
    <property type="match status" value="1"/>
</dbReference>
<dbReference type="InterPro" id="IPR036388">
    <property type="entry name" value="WH-like_DNA-bd_sf"/>
</dbReference>
<evidence type="ECO:0000259" key="7">
    <source>
        <dbReference type="Pfam" id="PF04542"/>
    </source>
</evidence>
<dbReference type="AlphaFoldDB" id="A0A2U1ZW06"/>
<dbReference type="Gene3D" id="1.10.10.10">
    <property type="entry name" value="Winged helix-like DNA-binding domain superfamily/Winged helix DNA-binding domain"/>
    <property type="match status" value="1"/>
</dbReference>
<gene>
    <name evidence="9" type="ORF">C8046_11480</name>
</gene>
<dbReference type="PANTHER" id="PTHR43133:SF62">
    <property type="entry name" value="RNA POLYMERASE SIGMA FACTOR SIGZ"/>
    <property type="match status" value="1"/>
</dbReference>
<evidence type="ECO:0000313" key="10">
    <source>
        <dbReference type="Proteomes" id="UP000245166"/>
    </source>
</evidence>
<evidence type="ECO:0000256" key="6">
    <source>
        <dbReference type="RuleBase" id="RU000716"/>
    </source>
</evidence>
<feature type="domain" description="RNA polymerase sigma-70 region 4" evidence="8">
    <location>
        <begin position="140"/>
        <end position="189"/>
    </location>
</feature>
<dbReference type="InterPro" id="IPR007630">
    <property type="entry name" value="RNA_pol_sigma70_r4"/>
</dbReference>
<feature type="domain" description="RNA polymerase sigma-70 region 2" evidence="7">
    <location>
        <begin position="38"/>
        <end position="105"/>
    </location>
</feature>
<keyword evidence="10" id="KW-1185">Reference proteome</keyword>
<dbReference type="EMBL" id="PYHR01000002">
    <property type="protein sequence ID" value="PWD51177.1"/>
    <property type="molecule type" value="Genomic_DNA"/>
</dbReference>
<dbReference type="InterPro" id="IPR039425">
    <property type="entry name" value="RNA_pol_sigma-70-like"/>
</dbReference>
<dbReference type="GO" id="GO:0016987">
    <property type="term" value="F:sigma factor activity"/>
    <property type="evidence" value="ECO:0007669"/>
    <property type="project" value="UniProtKB-KW"/>
</dbReference>
<dbReference type="GO" id="GO:0006352">
    <property type="term" value="P:DNA-templated transcription initiation"/>
    <property type="evidence" value="ECO:0007669"/>
    <property type="project" value="InterPro"/>
</dbReference>
<reference evidence="9 10" key="1">
    <citation type="submission" date="2018-03" db="EMBL/GenBank/DDBJ databases">
        <title>Genome assembly of novel Miniimonas species PCH200.</title>
        <authorList>
            <person name="Thakur V."/>
            <person name="Kumar V."/>
            <person name="Singh D."/>
        </authorList>
    </citation>
    <scope>NUCLEOTIDE SEQUENCE [LARGE SCALE GENOMIC DNA]</scope>
    <source>
        <strain evidence="9 10">PCH200</strain>
    </source>
</reference>
<evidence type="ECO:0000256" key="2">
    <source>
        <dbReference type="ARBA" id="ARBA00023015"/>
    </source>
</evidence>
<dbReference type="InterPro" id="IPR000838">
    <property type="entry name" value="RNA_pol_sigma70_ECF_CS"/>
</dbReference>
<dbReference type="InterPro" id="IPR013324">
    <property type="entry name" value="RNA_pol_sigma_r3/r4-like"/>
</dbReference>
<dbReference type="GO" id="GO:0003677">
    <property type="term" value="F:DNA binding"/>
    <property type="evidence" value="ECO:0007669"/>
    <property type="project" value="UniProtKB-KW"/>
</dbReference>
<keyword evidence="3 6" id="KW-0731">Sigma factor</keyword>
<dbReference type="InterPro" id="IPR007627">
    <property type="entry name" value="RNA_pol_sigma70_r2"/>
</dbReference>
<dbReference type="InterPro" id="IPR014284">
    <property type="entry name" value="RNA_pol_sigma-70_dom"/>
</dbReference>
<evidence type="ECO:0000256" key="3">
    <source>
        <dbReference type="ARBA" id="ARBA00023082"/>
    </source>
</evidence>
<dbReference type="NCBIfam" id="TIGR02937">
    <property type="entry name" value="sigma70-ECF"/>
    <property type="match status" value="1"/>
</dbReference>
<accession>A0A2U1ZW06</accession>
<dbReference type="Proteomes" id="UP000245166">
    <property type="component" value="Unassembled WGS sequence"/>
</dbReference>
<comment type="similarity">
    <text evidence="1 6">Belongs to the sigma-70 factor family. ECF subfamily.</text>
</comment>
<dbReference type="Pfam" id="PF04542">
    <property type="entry name" value="Sigma70_r2"/>
    <property type="match status" value="1"/>
</dbReference>
<dbReference type="Pfam" id="PF04545">
    <property type="entry name" value="Sigma70_r4"/>
    <property type="match status" value="1"/>
</dbReference>
<evidence type="ECO:0000256" key="5">
    <source>
        <dbReference type="ARBA" id="ARBA00023163"/>
    </source>
</evidence>
<keyword evidence="2 6" id="KW-0805">Transcription regulation</keyword>
<dbReference type="SUPFAM" id="SSF88659">
    <property type="entry name" value="Sigma3 and sigma4 domains of RNA polymerase sigma factors"/>
    <property type="match status" value="1"/>
</dbReference>
<proteinExistence type="inferred from homology"/>
<sequence length="198" mass="21642">MTQPARGRARPAPEVSAVEDPLTAAFRRGDAEAVREVYDRWSPLVHTLALRALGNAGDAEDLTQHVFVEAWRTRAKFDPERGALPAWIVGITRHAVADALTRRTRQREGVRTLAADALTSPAPDRDTADAVVRTVVVADAIASLGEPQGAIVALAFYEDLTHHQIAARTGIPLGTVKSHIRRSLLRLRERWEVPDAAL</sequence>
<keyword evidence="4 6" id="KW-0238">DNA-binding</keyword>
<keyword evidence="5 6" id="KW-0804">Transcription</keyword>
<evidence type="ECO:0000256" key="1">
    <source>
        <dbReference type="ARBA" id="ARBA00010641"/>
    </source>
</evidence>
<evidence type="ECO:0000256" key="4">
    <source>
        <dbReference type="ARBA" id="ARBA00023125"/>
    </source>
</evidence>
<evidence type="ECO:0000259" key="8">
    <source>
        <dbReference type="Pfam" id="PF04545"/>
    </source>
</evidence>
<dbReference type="PROSITE" id="PS01063">
    <property type="entry name" value="SIGMA70_ECF"/>
    <property type="match status" value="1"/>
</dbReference>
<dbReference type="InterPro" id="IPR013325">
    <property type="entry name" value="RNA_pol_sigma_r2"/>
</dbReference>
<dbReference type="PANTHER" id="PTHR43133">
    <property type="entry name" value="RNA POLYMERASE ECF-TYPE SIGMA FACTO"/>
    <property type="match status" value="1"/>
</dbReference>